<sequence>MEGSVNEWETRKNIDFKKLDSTSDEIVWEMETRKNVFFLLWSWIAKLGAMAFCIYFIFTYLHLVKWSDFVILLALLSVILYVVITSYTTLNLKGMYATKNNFYIEKYFGESISLPLGSFYITLKLGDYSFQTLAFITRLSIILFINNKRKYYCELSIVKDNFNILEKNLKQQTESYLMSLDEKDYATIFIPNIKYDMDKGYTAKIDFDKIDFLRKRNKSDQT</sequence>
<organism evidence="2 3">
    <name type="scientific">Helicobacter equorum</name>
    <dbReference type="NCBI Taxonomy" id="361872"/>
    <lineage>
        <taxon>Bacteria</taxon>
        <taxon>Pseudomonadati</taxon>
        <taxon>Campylobacterota</taxon>
        <taxon>Epsilonproteobacteria</taxon>
        <taxon>Campylobacterales</taxon>
        <taxon>Helicobacteraceae</taxon>
        <taxon>Helicobacter</taxon>
    </lineage>
</organism>
<evidence type="ECO:0008006" key="4">
    <source>
        <dbReference type="Google" id="ProtNLM"/>
    </source>
</evidence>
<evidence type="ECO:0000313" key="2">
    <source>
        <dbReference type="EMBL" id="RDU68064.1"/>
    </source>
</evidence>
<name>A0A3D8ITT1_9HELI</name>
<keyword evidence="1" id="KW-1133">Transmembrane helix</keyword>
<keyword evidence="1" id="KW-0472">Membrane</keyword>
<dbReference type="EMBL" id="NXLT01000002">
    <property type="protein sequence ID" value="RDU68064.1"/>
    <property type="molecule type" value="Genomic_DNA"/>
</dbReference>
<gene>
    <name evidence="2" type="ORF">CQA54_03925</name>
</gene>
<keyword evidence="3" id="KW-1185">Reference proteome</keyword>
<dbReference type="Proteomes" id="UP000256514">
    <property type="component" value="Unassembled WGS sequence"/>
</dbReference>
<feature type="transmembrane region" description="Helical" evidence="1">
    <location>
        <begin position="69"/>
        <end position="90"/>
    </location>
</feature>
<protein>
    <recommendedName>
        <fullName evidence="4">DUF304 domain-containing protein</fullName>
    </recommendedName>
</protein>
<feature type="transmembrane region" description="Helical" evidence="1">
    <location>
        <begin position="36"/>
        <end position="63"/>
    </location>
</feature>
<comment type="caution">
    <text evidence="2">The sequence shown here is derived from an EMBL/GenBank/DDBJ whole genome shotgun (WGS) entry which is preliminary data.</text>
</comment>
<evidence type="ECO:0000256" key="1">
    <source>
        <dbReference type="SAM" id="Phobius"/>
    </source>
</evidence>
<evidence type="ECO:0000313" key="3">
    <source>
        <dbReference type="Proteomes" id="UP000256514"/>
    </source>
</evidence>
<accession>A0A3D8ITT1</accession>
<proteinExistence type="predicted"/>
<dbReference type="AlphaFoldDB" id="A0A3D8ITT1"/>
<keyword evidence="1" id="KW-0812">Transmembrane</keyword>
<reference evidence="2 3" key="1">
    <citation type="submission" date="2018-04" db="EMBL/GenBank/DDBJ databases">
        <title>Novel Campyloabacter and Helicobacter Species and Strains.</title>
        <authorList>
            <person name="Mannion A.J."/>
            <person name="Shen Z."/>
            <person name="Fox J.G."/>
        </authorList>
    </citation>
    <scope>NUCLEOTIDE SEQUENCE [LARGE SCALE GENOMIC DNA]</scope>
    <source>
        <strain evidence="2 3">MIT 12-6600</strain>
    </source>
</reference>